<proteinExistence type="predicted"/>
<name>A0A9P7RPN0_9AGAR</name>
<evidence type="ECO:0000313" key="1">
    <source>
        <dbReference type="EMBL" id="KAG7086758.1"/>
    </source>
</evidence>
<reference evidence="1" key="1">
    <citation type="journal article" date="2021" name="Genome Biol. Evol.">
        <title>The assembled and annotated genome of the fairy-ring fungus Marasmius oreades.</title>
        <authorList>
            <person name="Hiltunen M."/>
            <person name="Ament-Velasquez S.L."/>
            <person name="Johannesson H."/>
        </authorList>
    </citation>
    <scope>NUCLEOTIDE SEQUENCE</scope>
    <source>
        <strain evidence="1">03SP1</strain>
    </source>
</reference>
<organism evidence="1 2">
    <name type="scientific">Marasmius oreades</name>
    <name type="common">fairy-ring Marasmius</name>
    <dbReference type="NCBI Taxonomy" id="181124"/>
    <lineage>
        <taxon>Eukaryota</taxon>
        <taxon>Fungi</taxon>
        <taxon>Dikarya</taxon>
        <taxon>Basidiomycota</taxon>
        <taxon>Agaricomycotina</taxon>
        <taxon>Agaricomycetes</taxon>
        <taxon>Agaricomycetidae</taxon>
        <taxon>Agaricales</taxon>
        <taxon>Marasmiineae</taxon>
        <taxon>Marasmiaceae</taxon>
        <taxon>Marasmius</taxon>
    </lineage>
</organism>
<dbReference type="RefSeq" id="XP_043003229.1">
    <property type="nucleotide sequence ID" value="XM_043159626.1"/>
</dbReference>
<sequence>MSLLTWISLSSDRNRLLVMLVVTTPEQASILGDRAVVIDDPGAQDTIEEETDATDICHTKLEKLVYLLYIYVWTGTPKGSLLKHRGLYWAIEAMSVFPAKATNADTDE</sequence>
<accession>A0A9P7RPN0</accession>
<evidence type="ECO:0000313" key="2">
    <source>
        <dbReference type="Proteomes" id="UP001049176"/>
    </source>
</evidence>
<dbReference type="Proteomes" id="UP001049176">
    <property type="component" value="Chromosome 10"/>
</dbReference>
<protein>
    <submittedName>
        <fullName evidence="1">Uncharacterized protein</fullName>
    </submittedName>
</protein>
<keyword evidence="2" id="KW-1185">Reference proteome</keyword>
<comment type="caution">
    <text evidence="1">The sequence shown here is derived from an EMBL/GenBank/DDBJ whole genome shotgun (WGS) entry which is preliminary data.</text>
</comment>
<gene>
    <name evidence="1" type="ORF">E1B28_002690</name>
</gene>
<dbReference type="EMBL" id="CM032190">
    <property type="protein sequence ID" value="KAG7086758.1"/>
    <property type="molecule type" value="Genomic_DNA"/>
</dbReference>
<dbReference type="OrthoDB" id="416786at2759"/>
<dbReference type="AlphaFoldDB" id="A0A9P7RPN0"/>
<dbReference type="KEGG" id="more:E1B28_002690"/>
<dbReference type="GeneID" id="66071766"/>